<accession>A0ABP4A2H5</accession>
<reference evidence="7" key="1">
    <citation type="journal article" date="2019" name="Int. J. Syst. Evol. Microbiol.">
        <title>The Global Catalogue of Microorganisms (GCM) 10K type strain sequencing project: providing services to taxonomists for standard genome sequencing and annotation.</title>
        <authorList>
            <consortium name="The Broad Institute Genomics Platform"/>
            <consortium name="The Broad Institute Genome Sequencing Center for Infectious Disease"/>
            <person name="Wu L."/>
            <person name="Ma J."/>
        </authorList>
    </citation>
    <scope>NUCLEOTIDE SEQUENCE [LARGE SCALE GENOMIC DNA]</scope>
    <source>
        <strain evidence="7">JCM 11117</strain>
    </source>
</reference>
<dbReference type="SUPFAM" id="SSF46785">
    <property type="entry name" value="Winged helix' DNA-binding domain"/>
    <property type="match status" value="1"/>
</dbReference>
<dbReference type="PROSITE" id="PS51683">
    <property type="entry name" value="SAM_OMT_II"/>
    <property type="match status" value="1"/>
</dbReference>
<evidence type="ECO:0000259" key="5">
    <source>
        <dbReference type="Pfam" id="PF08100"/>
    </source>
</evidence>
<dbReference type="Proteomes" id="UP001499967">
    <property type="component" value="Unassembled WGS sequence"/>
</dbReference>
<keyword evidence="3" id="KW-0949">S-adenosyl-L-methionine</keyword>
<dbReference type="InterPro" id="IPR036390">
    <property type="entry name" value="WH_DNA-bd_sf"/>
</dbReference>
<gene>
    <name evidence="6" type="ORF">GCM10009559_17960</name>
</gene>
<evidence type="ECO:0000256" key="1">
    <source>
        <dbReference type="ARBA" id="ARBA00022603"/>
    </source>
</evidence>
<keyword evidence="1 6" id="KW-0489">Methyltransferase</keyword>
<evidence type="ECO:0000256" key="3">
    <source>
        <dbReference type="ARBA" id="ARBA00022691"/>
    </source>
</evidence>
<dbReference type="InterPro" id="IPR001077">
    <property type="entry name" value="COMT_C"/>
</dbReference>
<keyword evidence="2" id="KW-0808">Transferase</keyword>
<dbReference type="SUPFAM" id="SSF53335">
    <property type="entry name" value="S-adenosyl-L-methionine-dependent methyltransferases"/>
    <property type="match status" value="1"/>
</dbReference>
<dbReference type="Gene3D" id="3.40.50.150">
    <property type="entry name" value="Vaccinia Virus protein VP39"/>
    <property type="match status" value="1"/>
</dbReference>
<keyword evidence="7" id="KW-1185">Reference proteome</keyword>
<dbReference type="EMBL" id="BAAAHP010000049">
    <property type="protein sequence ID" value="GAA0930521.1"/>
    <property type="molecule type" value="Genomic_DNA"/>
</dbReference>
<dbReference type="Pfam" id="PF00891">
    <property type="entry name" value="Methyltransf_2"/>
    <property type="match status" value="1"/>
</dbReference>
<proteinExistence type="predicted"/>
<sequence>MAELLGGFQTSQALYVVAKLDVATLLDDGPMTVADLAAACGAQPEPLARLIRALAPMGIFRRLPDGTVETTPLGATLSANRPDSARPLALFWMETHYLPFSELLHTARTGEAAATLYLGEPFFRWVTGSPERVELLTSAMAFATEGPRAAMFEGYRLPPGEVVADIGGASGSVLARLLEGEPDRRGVVFDLPDVVPDARKFLEERGLADRVEVVGGDFFEAVPRADVYVLSYVLHDWDDDACRRILRSIGEAGGPDARLVLVEGVVPEGDEPHPTKLVDLVMLGMQGGGKERTEDEFAQLLASAGFTLDRVVATPSPYSFLEASRTP</sequence>
<dbReference type="GO" id="GO:0008168">
    <property type="term" value="F:methyltransferase activity"/>
    <property type="evidence" value="ECO:0007669"/>
    <property type="project" value="UniProtKB-KW"/>
</dbReference>
<organism evidence="6 7">
    <name type="scientific">Pseudonocardia zijingensis</name>
    <dbReference type="NCBI Taxonomy" id="153376"/>
    <lineage>
        <taxon>Bacteria</taxon>
        <taxon>Bacillati</taxon>
        <taxon>Actinomycetota</taxon>
        <taxon>Actinomycetes</taxon>
        <taxon>Pseudonocardiales</taxon>
        <taxon>Pseudonocardiaceae</taxon>
        <taxon>Pseudonocardia</taxon>
    </lineage>
</organism>
<dbReference type="Gene3D" id="1.10.10.10">
    <property type="entry name" value="Winged helix-like DNA-binding domain superfamily/Winged helix DNA-binding domain"/>
    <property type="match status" value="1"/>
</dbReference>
<dbReference type="InterPro" id="IPR036388">
    <property type="entry name" value="WH-like_DNA-bd_sf"/>
</dbReference>
<evidence type="ECO:0000313" key="6">
    <source>
        <dbReference type="EMBL" id="GAA0930521.1"/>
    </source>
</evidence>
<dbReference type="PANTHER" id="PTHR43712:SF2">
    <property type="entry name" value="O-METHYLTRANSFERASE CICE"/>
    <property type="match status" value="1"/>
</dbReference>
<dbReference type="InterPro" id="IPR012967">
    <property type="entry name" value="COMT_dimerisation"/>
</dbReference>
<name>A0ABP4A2H5_9PSEU</name>
<evidence type="ECO:0000259" key="4">
    <source>
        <dbReference type="Pfam" id="PF00891"/>
    </source>
</evidence>
<protein>
    <submittedName>
        <fullName evidence="6">Methyltransferase</fullName>
    </submittedName>
</protein>
<dbReference type="InterPro" id="IPR016461">
    <property type="entry name" value="COMT-like"/>
</dbReference>
<dbReference type="PANTHER" id="PTHR43712">
    <property type="entry name" value="PUTATIVE (AFU_ORTHOLOGUE AFUA_4G14580)-RELATED"/>
    <property type="match status" value="1"/>
</dbReference>
<dbReference type="GO" id="GO:0032259">
    <property type="term" value="P:methylation"/>
    <property type="evidence" value="ECO:0007669"/>
    <property type="project" value="UniProtKB-KW"/>
</dbReference>
<dbReference type="Pfam" id="PF08100">
    <property type="entry name" value="Dimerisation"/>
    <property type="match status" value="1"/>
</dbReference>
<feature type="domain" description="O-methyltransferase dimerisation" evidence="5">
    <location>
        <begin position="3"/>
        <end position="77"/>
    </location>
</feature>
<dbReference type="InterPro" id="IPR029063">
    <property type="entry name" value="SAM-dependent_MTases_sf"/>
</dbReference>
<comment type="caution">
    <text evidence="6">The sequence shown here is derived from an EMBL/GenBank/DDBJ whole genome shotgun (WGS) entry which is preliminary data.</text>
</comment>
<evidence type="ECO:0000256" key="2">
    <source>
        <dbReference type="ARBA" id="ARBA00022679"/>
    </source>
</evidence>
<dbReference type="RefSeq" id="WP_343940806.1">
    <property type="nucleotide sequence ID" value="NZ_BAAAHP010000049.1"/>
</dbReference>
<feature type="domain" description="O-methyltransferase C-terminal" evidence="4">
    <location>
        <begin position="123"/>
        <end position="306"/>
    </location>
</feature>
<evidence type="ECO:0000313" key="7">
    <source>
        <dbReference type="Proteomes" id="UP001499967"/>
    </source>
</evidence>
<dbReference type="PIRSF" id="PIRSF005739">
    <property type="entry name" value="O-mtase"/>
    <property type="match status" value="1"/>
</dbReference>
<dbReference type="CDD" id="cd02440">
    <property type="entry name" value="AdoMet_MTases"/>
    <property type="match status" value="1"/>
</dbReference>